<gene>
    <name evidence="2" type="ORF">BXZ70DRAFT_1001723</name>
</gene>
<dbReference type="EMBL" id="JAEVFJ010000030">
    <property type="protein sequence ID" value="KAH8093128.1"/>
    <property type="molecule type" value="Genomic_DNA"/>
</dbReference>
<protein>
    <recommendedName>
        <fullName evidence="4">WD40 repeat-like protein</fullName>
    </recommendedName>
</protein>
<evidence type="ECO:0008006" key="4">
    <source>
        <dbReference type="Google" id="ProtNLM"/>
    </source>
</evidence>
<keyword evidence="3" id="KW-1185">Reference proteome</keyword>
<feature type="compositionally biased region" description="Low complexity" evidence="1">
    <location>
        <begin position="580"/>
        <end position="597"/>
    </location>
</feature>
<organism evidence="2 3">
    <name type="scientific">Cristinia sonorae</name>
    <dbReference type="NCBI Taxonomy" id="1940300"/>
    <lineage>
        <taxon>Eukaryota</taxon>
        <taxon>Fungi</taxon>
        <taxon>Dikarya</taxon>
        <taxon>Basidiomycota</taxon>
        <taxon>Agaricomycotina</taxon>
        <taxon>Agaricomycetes</taxon>
        <taxon>Agaricomycetidae</taxon>
        <taxon>Agaricales</taxon>
        <taxon>Pleurotineae</taxon>
        <taxon>Stephanosporaceae</taxon>
        <taxon>Cristinia</taxon>
    </lineage>
</organism>
<dbReference type="OrthoDB" id="429520at2759"/>
<feature type="compositionally biased region" description="Low complexity" evidence="1">
    <location>
        <begin position="653"/>
        <end position="669"/>
    </location>
</feature>
<dbReference type="SUPFAM" id="SSF50978">
    <property type="entry name" value="WD40 repeat-like"/>
    <property type="match status" value="1"/>
</dbReference>
<evidence type="ECO:0000313" key="3">
    <source>
        <dbReference type="Proteomes" id="UP000813824"/>
    </source>
</evidence>
<sequence>MHLMPANPVAPTTPPGLLVASLQYGVVARCYPVTGKVLHGYFDAAGILNGLGVGNPNAEFSPDVSKCTMSVDGGTAKIIWGLRNGAVAVTTAARAMDAGRISGRWAKCSAADQHIGSVEDAVWVGRSSYLCVTGGADGTVKLWEGKRMTCLWTSGEPKSRDPCVKVAINLAYGIIASVMHSGQIFLWSGFKQVFGAEDPANEALTAHETNVAVSPSANTAPAHTEGQDAPPAREVTSFHLHCPSESIVSFISVYNNDTHIYRTTINLRTGDVDRISYGHDSGGSISAVEPIFGPSNSSFIVVGDQLGYVAIYPWTDVCPTKPVAPLRKFEAHTNGAVTAIKWTPTVLVTGSSLGSTEVWDSIGFSHLRSFPSVGLRATERVWDPVSRIVVERDLVIVSVGSRVMTWLGGPVGEYVRKGKHLKMSAKASNSVAKWQRQVELYKDIADSRREIEHEGAYTQRAYGREREQMSQLDTLGLSEVEAIEYVLMLSRDEEEARRRSSAREDEGVFMADFDETQTLISAKTPFALGSSHPTSSRSSLNGDSRSHPRAVPSASNSKVQISPRFRPEPMEAGMSISPISRENSFGSVSSSVRSSASTGDATHFPSMSSTPTNSTGTRTPTRRSASGGTPESVRSAWSIPFCASKSERPSPPSSSSAASPSFKSGPSSPTRQRGLLRGGAMTSKGLVEGTGSSPPSNTTRGGMMTREEREAEDLRFAIELSLAEARSRGENI</sequence>
<feature type="region of interest" description="Disordered" evidence="1">
    <location>
        <begin position="524"/>
        <end position="712"/>
    </location>
</feature>
<dbReference type="InterPro" id="IPR036322">
    <property type="entry name" value="WD40_repeat_dom_sf"/>
</dbReference>
<dbReference type="InterPro" id="IPR015943">
    <property type="entry name" value="WD40/YVTN_repeat-like_dom_sf"/>
</dbReference>
<dbReference type="Proteomes" id="UP000813824">
    <property type="component" value="Unassembled WGS sequence"/>
</dbReference>
<dbReference type="Pfam" id="PF00400">
    <property type="entry name" value="WD40"/>
    <property type="match status" value="2"/>
</dbReference>
<dbReference type="AlphaFoldDB" id="A0A8K0UKI4"/>
<reference evidence="2" key="1">
    <citation type="journal article" date="2021" name="New Phytol.">
        <title>Evolutionary innovations through gain and loss of genes in the ectomycorrhizal Boletales.</title>
        <authorList>
            <person name="Wu G."/>
            <person name="Miyauchi S."/>
            <person name="Morin E."/>
            <person name="Kuo A."/>
            <person name="Drula E."/>
            <person name="Varga T."/>
            <person name="Kohler A."/>
            <person name="Feng B."/>
            <person name="Cao Y."/>
            <person name="Lipzen A."/>
            <person name="Daum C."/>
            <person name="Hundley H."/>
            <person name="Pangilinan J."/>
            <person name="Johnson J."/>
            <person name="Barry K."/>
            <person name="LaButti K."/>
            <person name="Ng V."/>
            <person name="Ahrendt S."/>
            <person name="Min B."/>
            <person name="Choi I.G."/>
            <person name="Park H."/>
            <person name="Plett J.M."/>
            <person name="Magnuson J."/>
            <person name="Spatafora J.W."/>
            <person name="Nagy L.G."/>
            <person name="Henrissat B."/>
            <person name="Grigoriev I.V."/>
            <person name="Yang Z.L."/>
            <person name="Xu J."/>
            <person name="Martin F.M."/>
        </authorList>
    </citation>
    <scope>NUCLEOTIDE SEQUENCE</scope>
    <source>
        <strain evidence="2">KKN 215</strain>
    </source>
</reference>
<comment type="caution">
    <text evidence="2">The sequence shown here is derived from an EMBL/GenBank/DDBJ whole genome shotgun (WGS) entry which is preliminary data.</text>
</comment>
<proteinExistence type="predicted"/>
<feature type="compositionally biased region" description="Polar residues" evidence="1">
    <location>
        <begin position="690"/>
        <end position="700"/>
    </location>
</feature>
<evidence type="ECO:0000256" key="1">
    <source>
        <dbReference type="SAM" id="MobiDB-lite"/>
    </source>
</evidence>
<evidence type="ECO:0000313" key="2">
    <source>
        <dbReference type="EMBL" id="KAH8093128.1"/>
    </source>
</evidence>
<dbReference type="InterPro" id="IPR001680">
    <property type="entry name" value="WD40_rpt"/>
</dbReference>
<dbReference type="Gene3D" id="2.130.10.10">
    <property type="entry name" value="YVTN repeat-like/Quinoprotein amine dehydrogenase"/>
    <property type="match status" value="2"/>
</dbReference>
<name>A0A8K0UKI4_9AGAR</name>
<accession>A0A8K0UKI4</accession>
<feature type="compositionally biased region" description="Low complexity" evidence="1">
    <location>
        <begin position="608"/>
        <end position="629"/>
    </location>
</feature>
<dbReference type="SMART" id="SM00320">
    <property type="entry name" value="WD40"/>
    <property type="match status" value="3"/>
</dbReference>